<gene>
    <name evidence="3" type="ORF">C8N35_102353</name>
</gene>
<dbReference type="AlphaFoldDB" id="A0A2T5VD09"/>
<dbReference type="GO" id="GO:0005524">
    <property type="term" value="F:ATP binding"/>
    <property type="evidence" value="ECO:0007669"/>
    <property type="project" value="UniProtKB-UniRule"/>
</dbReference>
<evidence type="ECO:0000313" key="4">
    <source>
        <dbReference type="Proteomes" id="UP000244081"/>
    </source>
</evidence>
<dbReference type="Gene3D" id="3.30.1490.20">
    <property type="entry name" value="ATP-grasp fold, A domain"/>
    <property type="match status" value="1"/>
</dbReference>
<dbReference type="RefSeq" id="WP_107989479.1">
    <property type="nucleotide sequence ID" value="NZ_QAYG01000002.1"/>
</dbReference>
<dbReference type="Proteomes" id="UP000244081">
    <property type="component" value="Unassembled WGS sequence"/>
</dbReference>
<dbReference type="PROSITE" id="PS50975">
    <property type="entry name" value="ATP_GRASP"/>
    <property type="match status" value="1"/>
</dbReference>
<dbReference type="InterPro" id="IPR013815">
    <property type="entry name" value="ATP_grasp_subdomain_1"/>
</dbReference>
<dbReference type="EMBL" id="QAYG01000002">
    <property type="protein sequence ID" value="PTW61638.1"/>
    <property type="molecule type" value="Genomic_DNA"/>
</dbReference>
<dbReference type="Pfam" id="PF14401">
    <property type="entry name" value="RLAN"/>
    <property type="match status" value="1"/>
</dbReference>
<evidence type="ECO:0000256" key="1">
    <source>
        <dbReference type="PROSITE-ProRule" id="PRU00409"/>
    </source>
</evidence>
<proteinExistence type="predicted"/>
<evidence type="ECO:0000313" key="3">
    <source>
        <dbReference type="EMBL" id="PTW61638.1"/>
    </source>
</evidence>
<keyword evidence="1" id="KW-0067">ATP-binding</keyword>
<dbReference type="PANTHER" id="PTHR21621">
    <property type="entry name" value="RIBOSOMAL PROTEIN S6 MODIFICATION PROTEIN"/>
    <property type="match status" value="1"/>
</dbReference>
<dbReference type="InterPro" id="IPR013651">
    <property type="entry name" value="ATP-grasp_RimK-type"/>
</dbReference>
<dbReference type="InterPro" id="IPR011761">
    <property type="entry name" value="ATP-grasp"/>
</dbReference>
<reference evidence="3 4" key="1">
    <citation type="submission" date="2018-04" db="EMBL/GenBank/DDBJ databases">
        <title>Genomic Encyclopedia of Archaeal and Bacterial Type Strains, Phase II (KMG-II): from individual species to whole genera.</title>
        <authorList>
            <person name="Goeker M."/>
        </authorList>
    </citation>
    <scope>NUCLEOTIDE SEQUENCE [LARGE SCALE GENOMIC DNA]</scope>
    <source>
        <strain evidence="3 4">DSM 23382</strain>
    </source>
</reference>
<dbReference type="GO" id="GO:0016879">
    <property type="term" value="F:ligase activity, forming carbon-nitrogen bonds"/>
    <property type="evidence" value="ECO:0007669"/>
    <property type="project" value="TreeGrafter"/>
</dbReference>
<dbReference type="Pfam" id="PF08443">
    <property type="entry name" value="RimK"/>
    <property type="match status" value="1"/>
</dbReference>
<name>A0A2T5VD09_9HYPH</name>
<keyword evidence="4" id="KW-1185">Reference proteome</keyword>
<dbReference type="GO" id="GO:0005737">
    <property type="term" value="C:cytoplasm"/>
    <property type="evidence" value="ECO:0007669"/>
    <property type="project" value="TreeGrafter"/>
</dbReference>
<dbReference type="PANTHER" id="PTHR21621:SF0">
    <property type="entry name" value="BETA-CITRYLGLUTAMATE SYNTHASE B-RELATED"/>
    <property type="match status" value="1"/>
</dbReference>
<feature type="domain" description="ATP-grasp" evidence="2">
    <location>
        <begin position="290"/>
        <end position="485"/>
    </location>
</feature>
<keyword evidence="3" id="KW-0436">Ligase</keyword>
<comment type="caution">
    <text evidence="3">The sequence shown here is derived from an EMBL/GenBank/DDBJ whole genome shotgun (WGS) entry which is preliminary data.</text>
</comment>
<sequence length="490" mass="55952">MAAWVILVDHAKDFSNAETPHKVMTVREYITSPRLFRGAHPTIVNLSRSYAYQGAGYYASLLAAARGHRVIPNVETMVDLSRKTLYRIALPELEDSLNRELRGAAEPTEGNLRLTICFGAVREARFLRFARLLFDWFRAPLIQVTIKYGEWSTIDRIRTVSIHDISDEDRDFFHEALEVYSRRSWRAPKTRAQLKYSLAVLRNPKEVLPPTSPASLRYLAKLAQRHGVEVVEIGKDNFHQLAQYDALFIRETTSIDNHTYRFAKRAVQEGMPVIDDPVSMIRCTNKVYLAELLEAHGIPTPKTVIMSSLKDTPRMEEKLGYPVVLKIPDGSFSRGVFKVENRTDAEARLKELFEDSDLVLAQEFCPTEFDWRVGVLDGEPLFVCQYMMAKKHWQIIHHEKGKPAVEGDFKPCALNEAPPEVIDNAVRAARLIGQGLYGVDIKETDGRCVVIEVNDNPNLEHGVEDAAEKEFVWDRLVQWFVRRLDAHYSG</sequence>
<dbReference type="SUPFAM" id="SSF56059">
    <property type="entry name" value="Glutathione synthetase ATP-binding domain-like"/>
    <property type="match status" value="1"/>
</dbReference>
<keyword evidence="1" id="KW-0547">Nucleotide-binding</keyword>
<dbReference type="Gene3D" id="3.30.470.20">
    <property type="entry name" value="ATP-grasp fold, B domain"/>
    <property type="match status" value="1"/>
</dbReference>
<organism evidence="3 4">
    <name type="scientific">Breoghania corrubedonensis</name>
    <dbReference type="NCBI Taxonomy" id="665038"/>
    <lineage>
        <taxon>Bacteria</taxon>
        <taxon>Pseudomonadati</taxon>
        <taxon>Pseudomonadota</taxon>
        <taxon>Alphaproteobacteria</taxon>
        <taxon>Hyphomicrobiales</taxon>
        <taxon>Stappiaceae</taxon>
        <taxon>Breoghania</taxon>
    </lineage>
</organism>
<dbReference type="OrthoDB" id="9800957at2"/>
<protein>
    <submittedName>
        <fullName evidence="3">Glutathione synthase/RimK-type ligase-like ATP-grasp enzyme</fullName>
    </submittedName>
</protein>
<dbReference type="GO" id="GO:0046872">
    <property type="term" value="F:metal ion binding"/>
    <property type="evidence" value="ECO:0007669"/>
    <property type="project" value="InterPro"/>
</dbReference>
<accession>A0A2T5VD09</accession>
<evidence type="ECO:0000259" key="2">
    <source>
        <dbReference type="PROSITE" id="PS50975"/>
    </source>
</evidence>
<dbReference type="InterPro" id="IPR025839">
    <property type="entry name" value="RLAN_dom"/>
</dbReference>